<protein>
    <submittedName>
        <fullName evidence="1">Uncharacterized protein</fullName>
    </submittedName>
</protein>
<sequence length="63" mass="6795">MSWGAAGYPVACAREVDPKALGDPHMPTTNDKINLPNGEFSIEHVRDLSRLSVVFAVELGGWA</sequence>
<evidence type="ECO:0000313" key="2">
    <source>
        <dbReference type="Proteomes" id="UP000076761"/>
    </source>
</evidence>
<reference evidence="1 2" key="1">
    <citation type="journal article" date="2016" name="Mol. Biol. Evol.">
        <title>Comparative Genomics of Early-Diverging Mushroom-Forming Fungi Provides Insights into the Origins of Lignocellulose Decay Capabilities.</title>
        <authorList>
            <person name="Nagy L.G."/>
            <person name="Riley R."/>
            <person name="Tritt A."/>
            <person name="Adam C."/>
            <person name="Daum C."/>
            <person name="Floudas D."/>
            <person name="Sun H."/>
            <person name="Yadav J.S."/>
            <person name="Pangilinan J."/>
            <person name="Larsson K.H."/>
            <person name="Matsuura K."/>
            <person name="Barry K."/>
            <person name="Labutti K."/>
            <person name="Kuo R."/>
            <person name="Ohm R.A."/>
            <person name="Bhattacharya S.S."/>
            <person name="Shirouzu T."/>
            <person name="Yoshinaga Y."/>
            <person name="Martin F.M."/>
            <person name="Grigoriev I.V."/>
            <person name="Hibbett D.S."/>
        </authorList>
    </citation>
    <scope>NUCLEOTIDE SEQUENCE [LARGE SCALE GENOMIC DNA]</scope>
    <source>
        <strain evidence="1 2">HHB14362 ss-1</strain>
    </source>
</reference>
<proteinExistence type="predicted"/>
<dbReference type="AlphaFoldDB" id="A0A165UHF2"/>
<dbReference type="STRING" id="1314782.A0A165UHF2"/>
<dbReference type="Proteomes" id="UP000076761">
    <property type="component" value="Unassembled WGS sequence"/>
</dbReference>
<gene>
    <name evidence="1" type="ORF">NEOLEDRAFT_1059343</name>
</gene>
<dbReference type="EMBL" id="KV425559">
    <property type="protein sequence ID" value="KZT28163.1"/>
    <property type="molecule type" value="Genomic_DNA"/>
</dbReference>
<dbReference type="InParanoid" id="A0A165UHF2"/>
<evidence type="ECO:0000313" key="1">
    <source>
        <dbReference type="EMBL" id="KZT28163.1"/>
    </source>
</evidence>
<organism evidence="1 2">
    <name type="scientific">Neolentinus lepideus HHB14362 ss-1</name>
    <dbReference type="NCBI Taxonomy" id="1314782"/>
    <lineage>
        <taxon>Eukaryota</taxon>
        <taxon>Fungi</taxon>
        <taxon>Dikarya</taxon>
        <taxon>Basidiomycota</taxon>
        <taxon>Agaricomycotina</taxon>
        <taxon>Agaricomycetes</taxon>
        <taxon>Gloeophyllales</taxon>
        <taxon>Gloeophyllaceae</taxon>
        <taxon>Neolentinus</taxon>
    </lineage>
</organism>
<dbReference type="OrthoDB" id="2214at2759"/>
<accession>A0A165UHF2</accession>
<name>A0A165UHF2_9AGAM</name>
<keyword evidence="2" id="KW-1185">Reference proteome</keyword>